<dbReference type="GO" id="GO:0007017">
    <property type="term" value="P:microtubule-based process"/>
    <property type="evidence" value="ECO:0007669"/>
    <property type="project" value="InterPro"/>
</dbReference>
<evidence type="ECO:0000256" key="4">
    <source>
        <dbReference type="ARBA" id="ARBA00022490"/>
    </source>
</evidence>
<keyword evidence="11" id="KW-0206">Cytoskeleton</keyword>
<organism evidence="16 17">
    <name type="scientific">Planoprotostelium fungivorum</name>
    <dbReference type="NCBI Taxonomy" id="1890364"/>
    <lineage>
        <taxon>Eukaryota</taxon>
        <taxon>Amoebozoa</taxon>
        <taxon>Evosea</taxon>
        <taxon>Variosea</taxon>
        <taxon>Cavosteliida</taxon>
        <taxon>Cavosteliaceae</taxon>
        <taxon>Planoprotostelium</taxon>
    </lineage>
</organism>
<name>A0A2P6NFF8_9EUKA</name>
<comment type="catalytic activity">
    <reaction evidence="12">
        <text>GTP + H2O = GDP + phosphate + H(+)</text>
        <dbReference type="Rhea" id="RHEA:19669"/>
        <dbReference type="ChEBI" id="CHEBI:15377"/>
        <dbReference type="ChEBI" id="CHEBI:15378"/>
        <dbReference type="ChEBI" id="CHEBI:37565"/>
        <dbReference type="ChEBI" id="CHEBI:43474"/>
        <dbReference type="ChEBI" id="CHEBI:58189"/>
    </reaction>
    <physiologicalReaction direction="left-to-right" evidence="12">
        <dbReference type="Rhea" id="RHEA:19670"/>
    </physiologicalReaction>
</comment>
<dbReference type="InterPro" id="IPR003008">
    <property type="entry name" value="Tubulin_FtsZ_GTPase"/>
</dbReference>
<evidence type="ECO:0000313" key="16">
    <source>
        <dbReference type="EMBL" id="PRP82678.1"/>
    </source>
</evidence>
<dbReference type="InParanoid" id="A0A2P6NFF8"/>
<evidence type="ECO:0000256" key="7">
    <source>
        <dbReference type="ARBA" id="ARBA00022741"/>
    </source>
</evidence>
<dbReference type="EMBL" id="MDYQ01000098">
    <property type="protein sequence ID" value="PRP82678.1"/>
    <property type="molecule type" value="Genomic_DNA"/>
</dbReference>
<dbReference type="GO" id="GO:0046872">
    <property type="term" value="F:metal ion binding"/>
    <property type="evidence" value="ECO:0007669"/>
    <property type="project" value="UniProtKB-KW"/>
</dbReference>
<dbReference type="InterPro" id="IPR017975">
    <property type="entry name" value="Tubulin_CS"/>
</dbReference>
<reference evidence="16 17" key="1">
    <citation type="journal article" date="2018" name="Genome Biol. Evol.">
        <title>Multiple Roots of Fruiting Body Formation in Amoebozoa.</title>
        <authorList>
            <person name="Hillmann F."/>
            <person name="Forbes G."/>
            <person name="Novohradska S."/>
            <person name="Ferling I."/>
            <person name="Riege K."/>
            <person name="Groth M."/>
            <person name="Westermann M."/>
            <person name="Marz M."/>
            <person name="Spaller T."/>
            <person name="Winckler T."/>
            <person name="Schaap P."/>
            <person name="Glockner G."/>
        </authorList>
    </citation>
    <scope>NUCLEOTIDE SEQUENCE [LARGE SCALE GENOMIC DNA]</scope>
    <source>
        <strain evidence="16 17">Jena</strain>
    </source>
</reference>
<dbReference type="Proteomes" id="UP000241769">
    <property type="component" value="Unassembled WGS sequence"/>
</dbReference>
<keyword evidence="4" id="KW-0963">Cytoplasm</keyword>
<dbReference type="InterPro" id="IPR000217">
    <property type="entry name" value="Tubulin"/>
</dbReference>
<evidence type="ECO:0000256" key="1">
    <source>
        <dbReference type="ARBA" id="ARBA00001946"/>
    </source>
</evidence>
<evidence type="ECO:0000256" key="6">
    <source>
        <dbReference type="ARBA" id="ARBA00022723"/>
    </source>
</evidence>
<evidence type="ECO:0000256" key="13">
    <source>
        <dbReference type="RuleBase" id="RU000352"/>
    </source>
</evidence>
<dbReference type="SUPFAM" id="SSF52490">
    <property type="entry name" value="Tubulin nucleotide-binding domain-like"/>
    <property type="match status" value="1"/>
</dbReference>
<evidence type="ECO:0000256" key="5">
    <source>
        <dbReference type="ARBA" id="ARBA00022701"/>
    </source>
</evidence>
<keyword evidence="7 13" id="KW-0547">Nucleotide-binding</keyword>
<evidence type="ECO:0000259" key="15">
    <source>
        <dbReference type="SMART" id="SM00865"/>
    </source>
</evidence>
<dbReference type="CDD" id="cd02186">
    <property type="entry name" value="alpha_tubulin"/>
    <property type="match status" value="1"/>
</dbReference>
<gene>
    <name evidence="16" type="ORF">PROFUN_10042</name>
</gene>
<dbReference type="SMART" id="SM00864">
    <property type="entry name" value="Tubulin"/>
    <property type="match status" value="1"/>
</dbReference>
<comment type="similarity">
    <text evidence="3 13">Belongs to the tubulin family.</text>
</comment>
<feature type="domain" description="Tubulin/FtsZ 2-layer sandwich" evidence="15">
    <location>
        <begin position="244"/>
        <end position="377"/>
    </location>
</feature>
<keyword evidence="9" id="KW-0460">Magnesium</keyword>
<evidence type="ECO:0000313" key="17">
    <source>
        <dbReference type="Proteomes" id="UP000241769"/>
    </source>
</evidence>
<evidence type="ECO:0000256" key="11">
    <source>
        <dbReference type="ARBA" id="ARBA00023212"/>
    </source>
</evidence>
<evidence type="ECO:0000256" key="12">
    <source>
        <dbReference type="ARBA" id="ARBA00049117"/>
    </source>
</evidence>
<evidence type="ECO:0000256" key="2">
    <source>
        <dbReference type="ARBA" id="ARBA00004245"/>
    </source>
</evidence>
<dbReference type="GO" id="GO:0005525">
    <property type="term" value="F:GTP binding"/>
    <property type="evidence" value="ECO:0007669"/>
    <property type="project" value="UniProtKB-UniRule"/>
</dbReference>
<keyword evidence="10 13" id="KW-0342">GTP-binding</keyword>
<dbReference type="InterPro" id="IPR018316">
    <property type="entry name" value="Tubulin/FtsZ_2-layer-sand-dom"/>
</dbReference>
<accession>A0A2P6NFF8</accession>
<dbReference type="PRINTS" id="PR01161">
    <property type="entry name" value="TUBULIN"/>
</dbReference>
<dbReference type="SUPFAM" id="SSF55307">
    <property type="entry name" value="Tubulin C-terminal domain-like"/>
    <property type="match status" value="1"/>
</dbReference>
<dbReference type="GO" id="GO:0005200">
    <property type="term" value="F:structural constituent of cytoskeleton"/>
    <property type="evidence" value="ECO:0007669"/>
    <property type="project" value="InterPro"/>
</dbReference>
<proteinExistence type="inferred from homology"/>
<comment type="function">
    <text evidence="13">Tubulin is the major constituent of microtubules, a cylinder consisting of laterally associated linear protofilaments composed of alpha- and beta-tubulin heterodimers. Microtubules grow by the addition of GTP-tubulin dimers to the microtubule end, where a stabilizing cap forms. Below the cap, tubulin dimers are in GDP-bound state, owing to GTPase activity of alpha-tubulin.</text>
</comment>
<dbReference type="Gene3D" id="3.30.1330.20">
    <property type="entry name" value="Tubulin/FtsZ, C-terminal domain"/>
    <property type="match status" value="1"/>
</dbReference>
<dbReference type="GO" id="GO:0016787">
    <property type="term" value="F:hydrolase activity"/>
    <property type="evidence" value="ECO:0007669"/>
    <property type="project" value="UniProtKB-KW"/>
</dbReference>
<comment type="caution">
    <text evidence="16">The sequence shown here is derived from an EMBL/GenBank/DDBJ whole genome shotgun (WGS) entry which is preliminary data.</text>
</comment>
<dbReference type="Gene3D" id="3.40.50.1440">
    <property type="entry name" value="Tubulin/FtsZ, GTPase domain"/>
    <property type="match status" value="1"/>
</dbReference>
<dbReference type="GO" id="GO:0005874">
    <property type="term" value="C:microtubule"/>
    <property type="evidence" value="ECO:0007669"/>
    <property type="project" value="UniProtKB-KW"/>
</dbReference>
<evidence type="ECO:0000256" key="10">
    <source>
        <dbReference type="ARBA" id="ARBA00023134"/>
    </source>
</evidence>
<comment type="subcellular location">
    <subcellularLocation>
        <location evidence="2">Cytoplasm</location>
        <location evidence="2">Cytoskeleton</location>
    </subcellularLocation>
</comment>
<dbReference type="Gene3D" id="1.10.287.600">
    <property type="entry name" value="Helix hairpin bin"/>
    <property type="match status" value="1"/>
</dbReference>
<dbReference type="InterPro" id="IPR036525">
    <property type="entry name" value="Tubulin/FtsZ_GTPase_sf"/>
</dbReference>
<dbReference type="PRINTS" id="PR01162">
    <property type="entry name" value="ALPHATUBULIN"/>
</dbReference>
<dbReference type="InterPro" id="IPR023123">
    <property type="entry name" value="Tubulin_C"/>
</dbReference>
<dbReference type="InterPro" id="IPR037103">
    <property type="entry name" value="Tubulin/FtsZ-like_C"/>
</dbReference>
<keyword evidence="5 13" id="KW-0493">Microtubule</keyword>
<evidence type="ECO:0000256" key="9">
    <source>
        <dbReference type="ARBA" id="ARBA00022842"/>
    </source>
</evidence>
<keyword evidence="6" id="KW-0479">Metal-binding</keyword>
<dbReference type="Pfam" id="PF00091">
    <property type="entry name" value="Tubulin"/>
    <property type="match status" value="1"/>
</dbReference>
<evidence type="ECO:0000259" key="14">
    <source>
        <dbReference type="SMART" id="SM00864"/>
    </source>
</evidence>
<keyword evidence="17" id="KW-1185">Reference proteome</keyword>
<feature type="domain" description="Tubulin/FtsZ GTPase" evidence="14">
    <location>
        <begin position="45"/>
        <end position="242"/>
    </location>
</feature>
<dbReference type="PANTHER" id="PTHR11588">
    <property type="entry name" value="TUBULIN"/>
    <property type="match status" value="1"/>
</dbReference>
<evidence type="ECO:0000256" key="3">
    <source>
        <dbReference type="ARBA" id="ARBA00009636"/>
    </source>
</evidence>
<dbReference type="PROSITE" id="PS00227">
    <property type="entry name" value="TUBULIN"/>
    <property type="match status" value="1"/>
</dbReference>
<protein>
    <recommendedName>
        <fullName evidence="13">Tubulin alpha chain</fullName>
    </recommendedName>
</protein>
<keyword evidence="8" id="KW-0378">Hydrolase</keyword>
<dbReference type="SMART" id="SM00865">
    <property type="entry name" value="Tubulin_C"/>
    <property type="match status" value="1"/>
</dbReference>
<dbReference type="Pfam" id="PF03953">
    <property type="entry name" value="Tubulin_C"/>
    <property type="match status" value="1"/>
</dbReference>
<dbReference type="InterPro" id="IPR002452">
    <property type="entry name" value="Alpha_tubulin"/>
</dbReference>
<dbReference type="InterPro" id="IPR008280">
    <property type="entry name" value="Tub_FtsZ_C"/>
</dbReference>
<dbReference type="FunFam" id="3.40.50.1440:FF:000007">
    <property type="entry name" value="Tubulin alpha chain"/>
    <property type="match status" value="1"/>
</dbReference>
<evidence type="ECO:0000256" key="8">
    <source>
        <dbReference type="ARBA" id="ARBA00022801"/>
    </source>
</evidence>
<comment type="subunit">
    <text evidence="13">Dimer of alpha and beta chains. A typical microtubule is a hollow water-filled tube with an outer diameter of 25 nm and an inner diameter of 15 nM. Alpha-beta heterodimers associate head-to-tail to form protofilaments running lengthwise along the microtubule wall with the beta-tubulin subunit facing the microtubule plus end conferring a structural polarity. Microtubules usually have 13 protofilaments but different protofilament numbers can be found in some organisms and specialized cells.</text>
</comment>
<sequence>MGEVISIHLGQAGAQIGDNCWELFCLEHDVDSEGSIHTEPEDRSYLSFFSESLTGRVAPRCIFFDLEPTAVDEIRAGAKRRLFRPDQLITGKEDAANNYARGYYSIGKEMIDTCLDGIRKMADDCVGLQGFTIFHGVGGGTGSGFAALLTERLSVDYGKKAKISFSIYPSPKVSTSIVEPYNSVLSTSAMMNHFDVTIALDNEAMYGVCRKNLKVQRPAYKNLNGLVAQVVSSLTASIRFGGSLNTCLSELQTNMVPYPSLHYLIASYAPWTSVERSHQEQASIAELTLSAFTPENMMVKCDTRGDIVPCDICRALSAVKTNRTIQFVDWCPTGFKCGINYQPPKVLQGGDVGRVNRSVCMLSNNSAISDMFSRIDDKFDRMYARVAFVHHYVGEGMDQGEFLEARENLAALEKDYEKSEGCERDIEDGEEM</sequence>
<dbReference type="OrthoDB" id="1844at2759"/>
<dbReference type="STRING" id="1890364.A0A2P6NFF8"/>
<comment type="cofactor">
    <cofactor evidence="1">
        <name>Mg(2+)</name>
        <dbReference type="ChEBI" id="CHEBI:18420"/>
    </cofactor>
</comment>
<dbReference type="AlphaFoldDB" id="A0A2P6NFF8"/>